<comment type="caution">
    <text evidence="1">The sequence shown here is derived from an EMBL/GenBank/DDBJ whole genome shotgun (WGS) entry which is preliminary data.</text>
</comment>
<dbReference type="AlphaFoldDB" id="A0AAV6KGX1"/>
<accession>A0AAV6KGX1</accession>
<evidence type="ECO:0000313" key="1">
    <source>
        <dbReference type="EMBL" id="KAG5551783.1"/>
    </source>
</evidence>
<evidence type="ECO:0000313" key="2">
    <source>
        <dbReference type="Proteomes" id="UP000823749"/>
    </source>
</evidence>
<organism evidence="1 2">
    <name type="scientific">Rhododendron griersonianum</name>
    <dbReference type="NCBI Taxonomy" id="479676"/>
    <lineage>
        <taxon>Eukaryota</taxon>
        <taxon>Viridiplantae</taxon>
        <taxon>Streptophyta</taxon>
        <taxon>Embryophyta</taxon>
        <taxon>Tracheophyta</taxon>
        <taxon>Spermatophyta</taxon>
        <taxon>Magnoliopsida</taxon>
        <taxon>eudicotyledons</taxon>
        <taxon>Gunneridae</taxon>
        <taxon>Pentapetalae</taxon>
        <taxon>asterids</taxon>
        <taxon>Ericales</taxon>
        <taxon>Ericaceae</taxon>
        <taxon>Ericoideae</taxon>
        <taxon>Rhodoreae</taxon>
        <taxon>Rhododendron</taxon>
    </lineage>
</organism>
<name>A0AAV6KGX1_9ERIC</name>
<proteinExistence type="predicted"/>
<gene>
    <name evidence="1" type="ORF">RHGRI_010012</name>
</gene>
<reference evidence="1" key="1">
    <citation type="submission" date="2020-08" db="EMBL/GenBank/DDBJ databases">
        <title>Plant Genome Project.</title>
        <authorList>
            <person name="Zhang R.-G."/>
        </authorList>
    </citation>
    <scope>NUCLEOTIDE SEQUENCE</scope>
    <source>
        <strain evidence="1">WSP0</strain>
        <tissue evidence="1">Leaf</tissue>
    </source>
</reference>
<dbReference type="Proteomes" id="UP000823749">
    <property type="component" value="Chromosome 4"/>
</dbReference>
<protein>
    <submittedName>
        <fullName evidence="1">Uncharacterized protein</fullName>
    </submittedName>
</protein>
<sequence>MKQMICPQRAGQYGSNTVLIMTVFPCIQKRRSFKFFNFWLQNPSFKDTLIQSWAEPVIGRPMFVLSTKLKRLKSVLRKLNLECYSNISKRVCAAKEELDVIQEQLFKTPFDLVLSNTEKEILKKYVELRIAEESFLKQKSRVKWLALGDQNSKYFHQKMCSHRARNTILSFTDSSGCLIDDPEAVKQEILGYYVGLLGTAFDRKVDALPTLNLAIQSKVPVHFRFQLIAPVT</sequence>
<keyword evidence="2" id="KW-1185">Reference proteome</keyword>
<dbReference type="EMBL" id="JACTNZ010000004">
    <property type="protein sequence ID" value="KAG5551783.1"/>
    <property type="molecule type" value="Genomic_DNA"/>
</dbReference>